<evidence type="ECO:0000256" key="4">
    <source>
        <dbReference type="RuleBase" id="RU003495"/>
    </source>
</evidence>
<dbReference type="Proteomes" id="UP000648801">
    <property type="component" value="Unassembled WGS sequence"/>
</dbReference>
<dbReference type="GO" id="GO:0000270">
    <property type="term" value="P:peptidoglycan metabolic process"/>
    <property type="evidence" value="ECO:0007669"/>
    <property type="project" value="UniProtKB-UniRule"/>
</dbReference>
<dbReference type="InterPro" id="IPR034718">
    <property type="entry name" value="RlpA"/>
</dbReference>
<keyword evidence="7" id="KW-1185">Reference proteome</keyword>
<keyword evidence="2 3" id="KW-0961">Cell wall biogenesis/degradation</keyword>
<dbReference type="PANTHER" id="PTHR34183:SF8">
    <property type="entry name" value="ENDOLYTIC PEPTIDOGLYCAN TRANSGLYCOSYLASE RLPA-RELATED"/>
    <property type="match status" value="1"/>
</dbReference>
<name>A0A916RT76_9BACT</name>
<evidence type="ECO:0000259" key="5">
    <source>
        <dbReference type="Pfam" id="PF03330"/>
    </source>
</evidence>
<proteinExistence type="inferred from homology"/>
<sequence precursor="true">MYRTACTIAAMVIMTAFAKDAIPVFARTSPTTAVRRDQEPTLANMAANAPKLRVIGRIKSGLASFYGKMFQGQPTASGRPFDMHELTAAHRTLPFGSKVRVTDLRNKRSVVVTITDRGPVPDSRVIDLSLEAARQLHMVNRGVTPVRLELVAYDR</sequence>
<gene>
    <name evidence="3" type="primary">rlpA</name>
    <name evidence="6" type="ORF">GCM10011507_20780</name>
</gene>
<keyword evidence="1 3" id="KW-0456">Lyase</keyword>
<dbReference type="PANTHER" id="PTHR34183">
    <property type="entry name" value="ENDOLYTIC PEPTIDOGLYCAN TRANSGLYCOSYLASE RLPA"/>
    <property type="match status" value="1"/>
</dbReference>
<keyword evidence="3" id="KW-0732">Signal</keyword>
<feature type="domain" description="RlpA-like protein double-psi beta-barrel" evidence="5">
    <location>
        <begin position="60"/>
        <end position="147"/>
    </location>
</feature>
<dbReference type="CDD" id="cd22268">
    <property type="entry name" value="DPBB_RlpA-like"/>
    <property type="match status" value="1"/>
</dbReference>
<comment type="similarity">
    <text evidence="3 4">Belongs to the RlpA family.</text>
</comment>
<dbReference type="NCBIfam" id="TIGR00413">
    <property type="entry name" value="rlpA"/>
    <property type="match status" value="1"/>
</dbReference>
<evidence type="ECO:0000256" key="2">
    <source>
        <dbReference type="ARBA" id="ARBA00023316"/>
    </source>
</evidence>
<dbReference type="InterPro" id="IPR012997">
    <property type="entry name" value="RplA"/>
</dbReference>
<accession>A0A916RT76</accession>
<evidence type="ECO:0000256" key="1">
    <source>
        <dbReference type="ARBA" id="ARBA00023239"/>
    </source>
</evidence>
<dbReference type="InterPro" id="IPR009009">
    <property type="entry name" value="RlpA-like_DPBB"/>
</dbReference>
<comment type="function">
    <text evidence="3">Lytic transglycosylase with a strong preference for naked glycan strands that lack stem peptides.</text>
</comment>
<evidence type="ECO:0000313" key="6">
    <source>
        <dbReference type="EMBL" id="GGA69126.1"/>
    </source>
</evidence>
<dbReference type="GO" id="GO:0008932">
    <property type="term" value="F:lytic endotransglycosylase activity"/>
    <property type="evidence" value="ECO:0007669"/>
    <property type="project" value="UniProtKB-UniRule"/>
</dbReference>
<dbReference type="GO" id="GO:0071555">
    <property type="term" value="P:cell wall organization"/>
    <property type="evidence" value="ECO:0007669"/>
    <property type="project" value="UniProtKB-KW"/>
</dbReference>
<organism evidence="6 7">
    <name type="scientific">Edaphobacter acidisoli</name>
    <dbReference type="NCBI Taxonomy" id="2040573"/>
    <lineage>
        <taxon>Bacteria</taxon>
        <taxon>Pseudomonadati</taxon>
        <taxon>Acidobacteriota</taxon>
        <taxon>Terriglobia</taxon>
        <taxon>Terriglobales</taxon>
        <taxon>Acidobacteriaceae</taxon>
        <taxon>Edaphobacter</taxon>
    </lineage>
</organism>
<dbReference type="SUPFAM" id="SSF50685">
    <property type="entry name" value="Barwin-like endoglucanases"/>
    <property type="match status" value="1"/>
</dbReference>
<evidence type="ECO:0000256" key="3">
    <source>
        <dbReference type="HAMAP-Rule" id="MF_02071"/>
    </source>
</evidence>
<dbReference type="AlphaFoldDB" id="A0A916RT76"/>
<dbReference type="Gene3D" id="2.40.40.10">
    <property type="entry name" value="RlpA-like domain"/>
    <property type="match status" value="1"/>
</dbReference>
<evidence type="ECO:0000313" key="7">
    <source>
        <dbReference type="Proteomes" id="UP000648801"/>
    </source>
</evidence>
<dbReference type="InterPro" id="IPR036908">
    <property type="entry name" value="RlpA-like_sf"/>
</dbReference>
<feature type="signal peptide" evidence="3">
    <location>
        <begin position="1"/>
        <end position="18"/>
    </location>
</feature>
<dbReference type="EC" id="4.2.2.-" evidence="3"/>
<dbReference type="EMBL" id="BMJB01000001">
    <property type="protein sequence ID" value="GGA69126.1"/>
    <property type="molecule type" value="Genomic_DNA"/>
</dbReference>
<dbReference type="Pfam" id="PF03330">
    <property type="entry name" value="DPBB_1"/>
    <property type="match status" value="1"/>
</dbReference>
<reference evidence="6" key="2">
    <citation type="submission" date="2020-09" db="EMBL/GenBank/DDBJ databases">
        <authorList>
            <person name="Sun Q."/>
            <person name="Zhou Y."/>
        </authorList>
    </citation>
    <scope>NUCLEOTIDE SEQUENCE</scope>
    <source>
        <strain evidence="6">CGMCC 1.15447</strain>
    </source>
</reference>
<feature type="chain" id="PRO_5038179082" description="Probable endolytic peptidoglycan transglycosylase RlpA" evidence="3">
    <location>
        <begin position="19"/>
        <end position="155"/>
    </location>
</feature>
<comment type="caution">
    <text evidence="6">The sequence shown here is derived from an EMBL/GenBank/DDBJ whole genome shotgun (WGS) entry which is preliminary data.</text>
</comment>
<dbReference type="HAMAP" id="MF_02071">
    <property type="entry name" value="RlpA"/>
    <property type="match status" value="1"/>
</dbReference>
<protein>
    <recommendedName>
        <fullName evidence="3">Probable endolytic peptidoglycan transglycosylase RlpA</fullName>
        <ecNumber evidence="3">4.2.2.-</ecNumber>
    </recommendedName>
</protein>
<reference evidence="6" key="1">
    <citation type="journal article" date="2014" name="Int. J. Syst. Evol. Microbiol.">
        <title>Complete genome sequence of Corynebacterium casei LMG S-19264T (=DSM 44701T), isolated from a smear-ripened cheese.</title>
        <authorList>
            <consortium name="US DOE Joint Genome Institute (JGI-PGF)"/>
            <person name="Walter F."/>
            <person name="Albersmeier A."/>
            <person name="Kalinowski J."/>
            <person name="Ruckert C."/>
        </authorList>
    </citation>
    <scope>NUCLEOTIDE SEQUENCE</scope>
    <source>
        <strain evidence="6">CGMCC 1.15447</strain>
    </source>
</reference>